<evidence type="ECO:0000313" key="2">
    <source>
        <dbReference type="Proteomes" id="UP000542776"/>
    </source>
</evidence>
<sequence length="45" mass="5243">MRDLLAERLKRGDVLDGQSIEICDENDRLVDTILFRDELRLPKGD</sequence>
<dbReference type="AlphaFoldDB" id="A0A7W6H6G3"/>
<gene>
    <name evidence="1" type="ORF">GGR04_003281</name>
</gene>
<accession>A0A7W6H6G3</accession>
<dbReference type="EMBL" id="JACIEK010000010">
    <property type="protein sequence ID" value="MBB3999411.1"/>
    <property type="molecule type" value="Genomic_DNA"/>
</dbReference>
<reference evidence="1 2" key="1">
    <citation type="submission" date="2020-08" db="EMBL/GenBank/DDBJ databases">
        <title>Genomic Encyclopedia of Type Strains, Phase IV (KMG-IV): sequencing the most valuable type-strain genomes for metagenomic binning, comparative biology and taxonomic classification.</title>
        <authorList>
            <person name="Goeker M."/>
        </authorList>
    </citation>
    <scope>NUCLEOTIDE SEQUENCE [LARGE SCALE GENOMIC DNA]</scope>
    <source>
        <strain evidence="1 2">DSM 102238</strain>
    </source>
</reference>
<dbReference type="Proteomes" id="UP000542776">
    <property type="component" value="Unassembled WGS sequence"/>
</dbReference>
<evidence type="ECO:0000313" key="1">
    <source>
        <dbReference type="EMBL" id="MBB3999411.1"/>
    </source>
</evidence>
<proteinExistence type="predicted"/>
<comment type="caution">
    <text evidence="1">The sequence shown here is derived from an EMBL/GenBank/DDBJ whole genome shotgun (WGS) entry which is preliminary data.</text>
</comment>
<organism evidence="1 2">
    <name type="scientific">Aureimonas pseudogalii</name>
    <dbReference type="NCBI Taxonomy" id="1744844"/>
    <lineage>
        <taxon>Bacteria</taxon>
        <taxon>Pseudomonadati</taxon>
        <taxon>Pseudomonadota</taxon>
        <taxon>Alphaproteobacteria</taxon>
        <taxon>Hyphomicrobiales</taxon>
        <taxon>Aurantimonadaceae</taxon>
        <taxon>Aureimonas</taxon>
    </lineage>
</organism>
<keyword evidence="2" id="KW-1185">Reference proteome</keyword>
<protein>
    <submittedName>
        <fullName evidence="1">Uncharacterized protein</fullName>
    </submittedName>
</protein>
<name>A0A7W6H6G3_9HYPH</name>